<dbReference type="RefSeq" id="WP_085077383.1">
    <property type="nucleotide sequence ID" value="NZ_JACKRZ010000218.1"/>
</dbReference>
<dbReference type="AlphaFoldDB" id="A0A1X1ZU81"/>
<evidence type="ECO:0000313" key="5">
    <source>
        <dbReference type="Proteomes" id="UP000193529"/>
    </source>
</evidence>
<dbReference type="OrthoDB" id="4516955at2"/>
<gene>
    <name evidence="4" type="ORF">AWC19_00050</name>
</gene>
<dbReference type="InterPro" id="IPR052336">
    <property type="entry name" value="MlaD_Phospholipid_Transporter"/>
</dbReference>
<accession>A0A1X1ZU81</accession>
<proteinExistence type="predicted"/>
<dbReference type="STRING" id="153971.AWC19_00050"/>
<dbReference type="InterPro" id="IPR005693">
    <property type="entry name" value="Mce"/>
</dbReference>
<evidence type="ECO:0000256" key="1">
    <source>
        <dbReference type="SAM" id="MobiDB-lite"/>
    </source>
</evidence>
<dbReference type="InterPro" id="IPR003399">
    <property type="entry name" value="Mce/MlaD"/>
</dbReference>
<organism evidence="4 5">
    <name type="scientific">Mycobacterium palustre</name>
    <dbReference type="NCBI Taxonomy" id="153971"/>
    <lineage>
        <taxon>Bacteria</taxon>
        <taxon>Bacillati</taxon>
        <taxon>Actinomycetota</taxon>
        <taxon>Actinomycetes</taxon>
        <taxon>Mycobacteriales</taxon>
        <taxon>Mycobacteriaceae</taxon>
        <taxon>Mycobacterium</taxon>
        <taxon>Mycobacterium simiae complex</taxon>
    </lineage>
</organism>
<dbReference type="PANTHER" id="PTHR33371:SF4">
    <property type="entry name" value="INTERMEMBRANE PHOSPHOLIPID TRANSPORT SYSTEM BINDING PROTEIN MLAD"/>
    <property type="match status" value="1"/>
</dbReference>
<comment type="caution">
    <text evidence="4">The sequence shown here is derived from an EMBL/GenBank/DDBJ whole genome shotgun (WGS) entry which is preliminary data.</text>
</comment>
<dbReference type="InterPro" id="IPR024516">
    <property type="entry name" value="Mce_C"/>
</dbReference>
<reference evidence="4 5" key="1">
    <citation type="submission" date="2016-01" db="EMBL/GenBank/DDBJ databases">
        <title>The new phylogeny of the genus Mycobacterium.</title>
        <authorList>
            <person name="Tarcisio F."/>
            <person name="Conor M."/>
            <person name="Antonella G."/>
            <person name="Elisabetta G."/>
            <person name="Giulia F.S."/>
            <person name="Sara T."/>
            <person name="Anna F."/>
            <person name="Clotilde B."/>
            <person name="Roberto B."/>
            <person name="Veronica D.S."/>
            <person name="Fabio R."/>
            <person name="Monica P."/>
            <person name="Olivier J."/>
            <person name="Enrico T."/>
            <person name="Nicola S."/>
        </authorList>
    </citation>
    <scope>NUCLEOTIDE SEQUENCE [LARGE SCALE GENOMIC DNA]</scope>
    <source>
        <strain evidence="4 5">DSM 44572</strain>
    </source>
</reference>
<dbReference type="Proteomes" id="UP000193529">
    <property type="component" value="Unassembled WGS sequence"/>
</dbReference>
<dbReference type="PANTHER" id="PTHR33371">
    <property type="entry name" value="INTERMEMBRANE PHOSPHOLIPID TRANSPORT SYSTEM BINDING PROTEIN MLAD-RELATED"/>
    <property type="match status" value="1"/>
</dbReference>
<dbReference type="Pfam" id="PF02470">
    <property type="entry name" value="MlaD"/>
    <property type="match status" value="1"/>
</dbReference>
<dbReference type="Pfam" id="PF11887">
    <property type="entry name" value="Mce4_CUP1"/>
    <property type="match status" value="1"/>
</dbReference>
<keyword evidence="5" id="KW-1185">Reference proteome</keyword>
<evidence type="ECO:0000259" key="3">
    <source>
        <dbReference type="Pfam" id="PF11887"/>
    </source>
</evidence>
<name>A0A1X1ZU81_9MYCO</name>
<evidence type="ECO:0000313" key="4">
    <source>
        <dbReference type="EMBL" id="ORW27483.1"/>
    </source>
</evidence>
<dbReference type="EMBL" id="LQPJ01000071">
    <property type="protein sequence ID" value="ORW27483.1"/>
    <property type="molecule type" value="Genomic_DNA"/>
</dbReference>
<protein>
    <submittedName>
        <fullName evidence="4">Mammalian cell entry protein</fullName>
    </submittedName>
</protein>
<feature type="domain" description="Mce/MlaD" evidence="2">
    <location>
        <begin position="34"/>
        <end position="108"/>
    </location>
</feature>
<dbReference type="GO" id="GO:0005576">
    <property type="term" value="C:extracellular region"/>
    <property type="evidence" value="ECO:0007669"/>
    <property type="project" value="TreeGrafter"/>
</dbReference>
<feature type="region of interest" description="Disordered" evidence="1">
    <location>
        <begin position="380"/>
        <end position="486"/>
    </location>
</feature>
<sequence>MTARNRLTAATAVLLVSLIVAGAAVIVGRTFFGSKTIIATFVAARGIYPGDDVRVLGVKVGTIKAIQAEPTQAKLTLSIDRDVLIPADAKAIIVAQNLVAARYVQLTPAYAGGPAMADAAVIPVERTKVPVEWDEVKTQLMRLATDLGPSSTTSTTSVARFIDTTANALGGNGDKLRQTIAQLSQLGRIIADGGGNIVDIIKNLQTFVSALRDTAPQITSLQNRLAALTDVLNGSRSDLDAALANLSTAVGEVQRFIKGVRDPAAEQIARLADVTQNLVDHKLDIENILHVAPNAFANGYNIYNPDTGSAIGSFVFNNFSNPVHLFCDAIGALENVTATETGKLCAEYLGPALRLFNFGYLPVPLNPYLAKSASPENIRYSEPRLAPGGAGPKPGPPEMPPAISAYTGENGDVPPPAGYGQPPAVGPGPSAPDHLPAAPSPALYPGAPIPPAPQSWQNMVLPAGPPPAPPGPQATPPLPGAGTPGS</sequence>
<feature type="compositionally biased region" description="Pro residues" evidence="1">
    <location>
        <begin position="463"/>
        <end position="479"/>
    </location>
</feature>
<feature type="domain" description="Mammalian cell entry C-terminal" evidence="3">
    <location>
        <begin position="116"/>
        <end position="299"/>
    </location>
</feature>
<dbReference type="NCBIfam" id="TIGR00996">
    <property type="entry name" value="Mtu_fam_mce"/>
    <property type="match status" value="1"/>
</dbReference>
<evidence type="ECO:0000259" key="2">
    <source>
        <dbReference type="Pfam" id="PF02470"/>
    </source>
</evidence>